<dbReference type="InterPro" id="IPR036236">
    <property type="entry name" value="Znf_C2H2_sf"/>
</dbReference>
<dbReference type="PANTHER" id="PTHR11006">
    <property type="entry name" value="PROTEIN ARGININE N-METHYLTRANSFERASE"/>
    <property type="match status" value="1"/>
</dbReference>
<dbReference type="InterPro" id="IPR055135">
    <property type="entry name" value="PRMT_dom"/>
</dbReference>
<keyword evidence="7" id="KW-0175">Coiled coil</keyword>
<gene>
    <name evidence="11" type="ORF">VTJ49DRAFT_3458</name>
</gene>
<dbReference type="PANTHER" id="PTHR11006:SF116">
    <property type="entry name" value="PROTEIN METHYLTRANSFERASE"/>
    <property type="match status" value="1"/>
</dbReference>
<evidence type="ECO:0000256" key="6">
    <source>
        <dbReference type="PROSITE-ProRule" id="PRU01015"/>
    </source>
</evidence>
<feature type="region of interest" description="Disordered" evidence="8">
    <location>
        <begin position="181"/>
        <end position="224"/>
    </location>
</feature>
<dbReference type="PROSITE" id="PS51678">
    <property type="entry name" value="SAM_MT_PRMT"/>
    <property type="match status" value="1"/>
</dbReference>
<evidence type="ECO:0000256" key="1">
    <source>
        <dbReference type="ARBA" id="ARBA00022603"/>
    </source>
</evidence>
<evidence type="ECO:0000313" key="11">
    <source>
        <dbReference type="EMBL" id="KAL1842981.1"/>
    </source>
</evidence>
<dbReference type="SUPFAM" id="SSF53335">
    <property type="entry name" value="S-adenosyl-L-methionine-dependent methyltransferases"/>
    <property type="match status" value="1"/>
</dbReference>
<comment type="catalytic activity">
    <reaction evidence="5">
        <text>L-arginyl-[protein] + S-adenosyl-L-methionine = N(omega)-methyl-L-arginyl-[protein] + S-adenosyl-L-homocysteine + H(+)</text>
        <dbReference type="Rhea" id="RHEA:48100"/>
        <dbReference type="Rhea" id="RHEA-COMP:10532"/>
        <dbReference type="Rhea" id="RHEA-COMP:11990"/>
        <dbReference type="ChEBI" id="CHEBI:15378"/>
        <dbReference type="ChEBI" id="CHEBI:29965"/>
        <dbReference type="ChEBI" id="CHEBI:57856"/>
        <dbReference type="ChEBI" id="CHEBI:59789"/>
        <dbReference type="ChEBI" id="CHEBI:65280"/>
    </reaction>
    <physiologicalReaction direction="left-to-right" evidence="5">
        <dbReference type="Rhea" id="RHEA:48101"/>
    </physiologicalReaction>
</comment>
<evidence type="ECO:0000259" key="9">
    <source>
        <dbReference type="Pfam" id="PF13649"/>
    </source>
</evidence>
<dbReference type="EMBL" id="JAZGSY010000027">
    <property type="protein sequence ID" value="KAL1842981.1"/>
    <property type="molecule type" value="Genomic_DNA"/>
</dbReference>
<evidence type="ECO:0000256" key="8">
    <source>
        <dbReference type="SAM" id="MobiDB-lite"/>
    </source>
</evidence>
<sequence length="573" mass="63778">MAEAYPPSTSSTASSSDHEESWLTKSGEDEDDEVEQVEVVSLFDKTRVFPSAAAMLADCKERFGFDFLGVLRRHTKEGTPLPSPITADHLADDGLLIPVLVDDALIFCLDELPESASTTGEANGSAPLHQKQGAGEKEKQVPSVDELLQKNAQLHDELERLTKQFANYRLAVEQTLEKRWGVDEEDEKAEGSGKQNGGQRQGGEPSKTTTTTTTGSGSGDAGKEGQHEASAYYFESYAHNDIHETMLKDRVRTEAYRDFIYTNRHLFSGKTVLDIGCGTGILSLFCAKAGASRVVAVDNSAILDRARENIIRNGLDDIITCVKGKIEEVTLPVEQFDIIVSEWMGYCLLYEAMLPSVLFARDKYLKPDGLLVPSHTSMWLAPVSDAEYVDDTVSWWRDVYGFDFRAMQSGICDETRMAVMPAQSVCGSAHAFRMLDLHTCTVKDLVFTDKWRSEVKNLPEGEEVDGFLVWFDCFFAESREEKVEEDLSAKEWVSKGKERVAFTTGPFGEATHWRQGLCLIDKTKHKAVDLGEGKTLEGEITYEIPEGHERGLNISITWGVEAGKKQRQTWLLH</sequence>
<dbReference type="InterPro" id="IPR041698">
    <property type="entry name" value="Methyltransf_25"/>
</dbReference>
<keyword evidence="12" id="KW-1185">Reference proteome</keyword>
<dbReference type="Pfam" id="PF13649">
    <property type="entry name" value="Methyltransf_25"/>
    <property type="match status" value="1"/>
</dbReference>
<feature type="coiled-coil region" evidence="7">
    <location>
        <begin position="144"/>
        <end position="178"/>
    </location>
</feature>
<feature type="region of interest" description="Disordered" evidence="8">
    <location>
        <begin position="116"/>
        <end position="142"/>
    </location>
</feature>
<evidence type="ECO:0008006" key="13">
    <source>
        <dbReference type="Google" id="ProtNLM"/>
    </source>
</evidence>
<feature type="domain" description="Methyltransferase" evidence="9">
    <location>
        <begin position="272"/>
        <end position="369"/>
    </location>
</feature>
<accession>A0ABR3VN60</accession>
<dbReference type="CDD" id="cd02440">
    <property type="entry name" value="AdoMet_MTases"/>
    <property type="match status" value="1"/>
</dbReference>
<dbReference type="Gene3D" id="3.40.50.150">
    <property type="entry name" value="Vaccinia Virus protein VP39"/>
    <property type="match status" value="1"/>
</dbReference>
<keyword evidence="1 6" id="KW-0489">Methyltransferase</keyword>
<dbReference type="InterPro" id="IPR029063">
    <property type="entry name" value="SAM-dependent_MTases_sf"/>
</dbReference>
<feature type="domain" description="Protein arginine N-methyltransferase" evidence="10">
    <location>
        <begin position="376"/>
        <end position="561"/>
    </location>
</feature>
<keyword evidence="2 6" id="KW-0808">Transferase</keyword>
<evidence type="ECO:0000259" key="10">
    <source>
        <dbReference type="Pfam" id="PF22528"/>
    </source>
</evidence>
<comment type="catalytic activity">
    <reaction evidence="4">
        <text>L-arginyl-[protein] + 2 S-adenosyl-L-methionine = N(omega),N(omega)-dimethyl-L-arginyl-[protein] + 2 S-adenosyl-L-homocysteine + 2 H(+)</text>
        <dbReference type="Rhea" id="RHEA:48096"/>
        <dbReference type="Rhea" id="RHEA-COMP:10532"/>
        <dbReference type="Rhea" id="RHEA-COMP:11991"/>
        <dbReference type="ChEBI" id="CHEBI:15378"/>
        <dbReference type="ChEBI" id="CHEBI:29965"/>
        <dbReference type="ChEBI" id="CHEBI:57856"/>
        <dbReference type="ChEBI" id="CHEBI:59789"/>
        <dbReference type="ChEBI" id="CHEBI:61897"/>
        <dbReference type="EC" id="2.1.1.319"/>
    </reaction>
    <physiologicalReaction direction="left-to-right" evidence="4">
        <dbReference type="Rhea" id="RHEA:48097"/>
    </physiologicalReaction>
</comment>
<feature type="region of interest" description="Disordered" evidence="8">
    <location>
        <begin position="1"/>
        <end position="34"/>
    </location>
</feature>
<reference evidence="11 12" key="1">
    <citation type="journal article" date="2024" name="Commun. Biol.">
        <title>Comparative genomic analysis of thermophilic fungi reveals convergent evolutionary adaptations and gene losses.</title>
        <authorList>
            <person name="Steindorff A.S."/>
            <person name="Aguilar-Pontes M.V."/>
            <person name="Robinson A.J."/>
            <person name="Andreopoulos B."/>
            <person name="LaButti K."/>
            <person name="Kuo A."/>
            <person name="Mondo S."/>
            <person name="Riley R."/>
            <person name="Otillar R."/>
            <person name="Haridas S."/>
            <person name="Lipzen A."/>
            <person name="Grimwood J."/>
            <person name="Schmutz J."/>
            <person name="Clum A."/>
            <person name="Reid I.D."/>
            <person name="Moisan M.C."/>
            <person name="Butler G."/>
            <person name="Nguyen T.T.M."/>
            <person name="Dewar K."/>
            <person name="Conant G."/>
            <person name="Drula E."/>
            <person name="Henrissat B."/>
            <person name="Hansel C."/>
            <person name="Singer S."/>
            <person name="Hutchinson M.I."/>
            <person name="de Vries R.P."/>
            <person name="Natvig D.O."/>
            <person name="Powell A.J."/>
            <person name="Tsang A."/>
            <person name="Grigoriev I.V."/>
        </authorList>
    </citation>
    <scope>NUCLEOTIDE SEQUENCE [LARGE SCALE GENOMIC DNA]</scope>
    <source>
        <strain evidence="11 12">CBS 620.91</strain>
    </source>
</reference>
<evidence type="ECO:0000256" key="2">
    <source>
        <dbReference type="ARBA" id="ARBA00022679"/>
    </source>
</evidence>
<dbReference type="Proteomes" id="UP001583172">
    <property type="component" value="Unassembled WGS sequence"/>
</dbReference>
<comment type="caution">
    <text evidence="11">The sequence shown here is derived from an EMBL/GenBank/DDBJ whole genome shotgun (WGS) entry which is preliminary data.</text>
</comment>
<evidence type="ECO:0000256" key="7">
    <source>
        <dbReference type="SAM" id="Coils"/>
    </source>
</evidence>
<dbReference type="Pfam" id="PF22528">
    <property type="entry name" value="PRMT_C"/>
    <property type="match status" value="1"/>
</dbReference>
<dbReference type="Gene3D" id="2.70.160.11">
    <property type="entry name" value="Hnrnp arginine n-methyltransferase1"/>
    <property type="match status" value="1"/>
</dbReference>
<protein>
    <recommendedName>
        <fullName evidence="13">Methyltransferase domain-containing protein</fullName>
    </recommendedName>
</protein>
<dbReference type="InterPro" id="IPR025799">
    <property type="entry name" value="Arg_MeTrfase"/>
</dbReference>
<evidence type="ECO:0000256" key="4">
    <source>
        <dbReference type="ARBA" id="ARBA00047384"/>
    </source>
</evidence>
<name>A0ABR3VN60_HUMIN</name>
<evidence type="ECO:0000313" key="12">
    <source>
        <dbReference type="Proteomes" id="UP001583172"/>
    </source>
</evidence>
<keyword evidence="3 6" id="KW-0949">S-adenosyl-L-methionine</keyword>
<proteinExistence type="predicted"/>
<organism evidence="11 12">
    <name type="scientific">Humicola insolens</name>
    <name type="common">Soft-rot fungus</name>
    <dbReference type="NCBI Taxonomy" id="85995"/>
    <lineage>
        <taxon>Eukaryota</taxon>
        <taxon>Fungi</taxon>
        <taxon>Dikarya</taxon>
        <taxon>Ascomycota</taxon>
        <taxon>Pezizomycotina</taxon>
        <taxon>Sordariomycetes</taxon>
        <taxon>Sordariomycetidae</taxon>
        <taxon>Sordariales</taxon>
        <taxon>Chaetomiaceae</taxon>
        <taxon>Mycothermus</taxon>
    </lineage>
</organism>
<dbReference type="SUPFAM" id="SSF57667">
    <property type="entry name" value="beta-beta-alpha zinc fingers"/>
    <property type="match status" value="1"/>
</dbReference>
<evidence type="ECO:0000256" key="5">
    <source>
        <dbReference type="ARBA" id="ARBA00049303"/>
    </source>
</evidence>
<evidence type="ECO:0000256" key="3">
    <source>
        <dbReference type="ARBA" id="ARBA00022691"/>
    </source>
</evidence>